<keyword evidence="2" id="KW-1133">Transmembrane helix</keyword>
<feature type="region of interest" description="Disordered" evidence="1">
    <location>
        <begin position="380"/>
        <end position="479"/>
    </location>
</feature>
<feature type="compositionally biased region" description="Polar residues" evidence="1">
    <location>
        <begin position="391"/>
        <end position="403"/>
    </location>
</feature>
<feature type="compositionally biased region" description="Polar residues" evidence="1">
    <location>
        <begin position="554"/>
        <end position="563"/>
    </location>
</feature>
<feature type="transmembrane region" description="Helical" evidence="2">
    <location>
        <begin position="31"/>
        <end position="54"/>
    </location>
</feature>
<dbReference type="EMBL" id="BMAT01005055">
    <property type="protein sequence ID" value="GFR86554.1"/>
    <property type="molecule type" value="Genomic_DNA"/>
</dbReference>
<feature type="region of interest" description="Disordered" evidence="1">
    <location>
        <begin position="585"/>
        <end position="631"/>
    </location>
</feature>
<evidence type="ECO:0008006" key="5">
    <source>
        <dbReference type="Google" id="ProtNLM"/>
    </source>
</evidence>
<name>A0AAV4GM63_9GAST</name>
<evidence type="ECO:0000313" key="4">
    <source>
        <dbReference type="Proteomes" id="UP000762676"/>
    </source>
</evidence>
<keyword evidence="2" id="KW-0812">Transmembrane</keyword>
<feature type="region of interest" description="Disordered" evidence="1">
    <location>
        <begin position="543"/>
        <end position="567"/>
    </location>
</feature>
<sequence>MPPQEIATICQPAPANVTVASGKSDIDDRNALLYIVVTLLFYSMGIVIGIITYLKREQAEMEEDKMFEVYLHMKREPFNLHKQERVNQMALYLKQLEERKVEMEKANRWDGSGSDQQLHHPLCPHQQLQLQREQHPDAPQLYPETQKLAALLPCSICHAGANFGDFHGPSHLDPHHLQPLISRSRHSSGKETPAGTPALLCSLTLNVCEPFLSPETLPKAALPFRPPTPRDGGQNNSFQNCCQTMMKKGDSPDPSAFKDDNISAAKALETNSDPEQAMCQMSEEDSEHQGLCSSEKLLRHFNSTDRNETHNNEGETMVELQPLGLQTTCNEGTNHNVFQAPCVQSLSPEENPECSQCDKIDDHNIQHPFSIYKPSLMLATSSPSPPLYSRALSSDEVSTSCNRNKLKRQLSLHNERSPLSTNRPTYHPRLQTEEIEEEDSRIPRCSESDSSAVCETAESNKSSTERETPKCSIDTDSAEQVDVSKEHFDQPLISPPLKLHERVPLGGISISHSDPVLPQKSLLSPAMPKPRDARPKIYSMLEKSDNGSLGEGNPANTLTTSPDQGRGRLRRTILEAWRENSPQSVDIPEISKLHKTVPPNTSFPSFSKAKGQHSQPEVARSTFPRAPGPREERRGALFLSQKSLLHASGAPAKSTGEARVPQQHRVGSVHRSGLTYQLSVDQTLTSLNPLLDSSTVGHLQSSSDRDSSVEDSSGLAPLMSSQRDPRSRIPKLSRARTVDTSSLLDK</sequence>
<reference evidence="3 4" key="1">
    <citation type="journal article" date="2021" name="Elife">
        <title>Chloroplast acquisition without the gene transfer in kleptoplastic sea slugs, Plakobranchus ocellatus.</title>
        <authorList>
            <person name="Maeda T."/>
            <person name="Takahashi S."/>
            <person name="Yoshida T."/>
            <person name="Shimamura S."/>
            <person name="Takaki Y."/>
            <person name="Nagai Y."/>
            <person name="Toyoda A."/>
            <person name="Suzuki Y."/>
            <person name="Arimoto A."/>
            <person name="Ishii H."/>
            <person name="Satoh N."/>
            <person name="Nishiyama T."/>
            <person name="Hasebe M."/>
            <person name="Maruyama T."/>
            <person name="Minagawa J."/>
            <person name="Obokata J."/>
            <person name="Shigenobu S."/>
        </authorList>
    </citation>
    <scope>NUCLEOTIDE SEQUENCE [LARGE SCALE GENOMIC DNA]</scope>
</reference>
<organism evidence="3 4">
    <name type="scientific">Elysia marginata</name>
    <dbReference type="NCBI Taxonomy" id="1093978"/>
    <lineage>
        <taxon>Eukaryota</taxon>
        <taxon>Metazoa</taxon>
        <taxon>Spiralia</taxon>
        <taxon>Lophotrochozoa</taxon>
        <taxon>Mollusca</taxon>
        <taxon>Gastropoda</taxon>
        <taxon>Heterobranchia</taxon>
        <taxon>Euthyneura</taxon>
        <taxon>Panpulmonata</taxon>
        <taxon>Sacoglossa</taxon>
        <taxon>Placobranchoidea</taxon>
        <taxon>Plakobranchidae</taxon>
        <taxon>Elysia</taxon>
    </lineage>
</organism>
<evidence type="ECO:0000313" key="3">
    <source>
        <dbReference type="EMBL" id="GFR86554.1"/>
    </source>
</evidence>
<gene>
    <name evidence="3" type="ORF">ElyMa_002471300</name>
</gene>
<comment type="caution">
    <text evidence="3">The sequence shown here is derived from an EMBL/GenBank/DDBJ whole genome shotgun (WGS) entry which is preliminary data.</text>
</comment>
<accession>A0AAV4GM63</accession>
<feature type="region of interest" description="Disordered" evidence="1">
    <location>
        <begin position="648"/>
        <end position="668"/>
    </location>
</feature>
<protein>
    <recommendedName>
        <fullName evidence="5">Potassium channel voltage dependent KCNQ C-terminal domain-containing protein</fullName>
    </recommendedName>
</protein>
<feature type="region of interest" description="Disordered" evidence="1">
    <location>
        <begin position="693"/>
        <end position="746"/>
    </location>
</feature>
<evidence type="ECO:0000256" key="1">
    <source>
        <dbReference type="SAM" id="MobiDB-lite"/>
    </source>
</evidence>
<dbReference type="Proteomes" id="UP000762676">
    <property type="component" value="Unassembled WGS sequence"/>
</dbReference>
<keyword evidence="4" id="KW-1185">Reference proteome</keyword>
<feature type="compositionally biased region" description="Polar residues" evidence="1">
    <location>
        <begin position="448"/>
        <end position="462"/>
    </location>
</feature>
<keyword evidence="2" id="KW-0472">Membrane</keyword>
<evidence type="ECO:0000256" key="2">
    <source>
        <dbReference type="SAM" id="Phobius"/>
    </source>
</evidence>
<proteinExistence type="predicted"/>
<dbReference type="AlphaFoldDB" id="A0AAV4GM63"/>